<feature type="region of interest" description="Disordered" evidence="22">
    <location>
        <begin position="86"/>
        <end position="115"/>
    </location>
</feature>
<feature type="region of interest" description="Disordered" evidence="22">
    <location>
        <begin position="328"/>
        <end position="366"/>
    </location>
</feature>
<keyword evidence="13 21" id="KW-0067">ATP-binding</keyword>
<reference evidence="24" key="2">
    <citation type="submission" date="2025-08" db="UniProtKB">
        <authorList>
            <consortium name="Ensembl"/>
        </authorList>
    </citation>
    <scope>IDENTIFICATION</scope>
</reference>
<evidence type="ECO:0000256" key="20">
    <source>
        <dbReference type="ARBA" id="ARBA00081741"/>
    </source>
</evidence>
<evidence type="ECO:0000256" key="19">
    <source>
        <dbReference type="ARBA" id="ARBA00069281"/>
    </source>
</evidence>
<keyword evidence="12" id="KW-0418">Kinase</keyword>
<keyword evidence="8" id="KW-0723">Serine/threonine-protein kinase</keyword>
<dbReference type="Proteomes" id="UP000265120">
    <property type="component" value="Chromosome 9"/>
</dbReference>
<dbReference type="GO" id="GO:0005634">
    <property type="term" value="C:nucleus"/>
    <property type="evidence" value="ECO:0007669"/>
    <property type="project" value="UniProtKB-SubCell"/>
</dbReference>
<dbReference type="GeneTree" id="ENSGT00390000013015"/>
<protein>
    <recommendedName>
        <fullName evidence="19">Serine/threonine-protein kinase haspin</fullName>
        <ecNumber evidence="5">2.7.11.1</ecNumber>
    </recommendedName>
    <alternativeName>
        <fullName evidence="20">Germ cell-specific gene 2 protein</fullName>
    </alternativeName>
</protein>
<evidence type="ECO:0000256" key="22">
    <source>
        <dbReference type="SAM" id="MobiDB-lite"/>
    </source>
</evidence>
<feature type="compositionally biased region" description="Polar residues" evidence="22">
    <location>
        <begin position="611"/>
        <end position="624"/>
    </location>
</feature>
<comment type="function">
    <text evidence="18">Serine/threonine-protein kinase that phosphorylates histone H3 at 'Thr-3' (H3T3ph) during mitosis. May act through H3T3ph to both position and modulate activation of AURKB and other components of the chromosomal passenger complex (CPC) at centromeres to ensure proper chromatid cohesion, metaphase alignment and normal progression through the cell cycle.</text>
</comment>
<dbReference type="Gene3D" id="3.30.200.20">
    <property type="entry name" value="Phosphorylase Kinase, domain 1"/>
    <property type="match status" value="1"/>
</dbReference>
<dbReference type="FunFam" id="1.10.510.10:FF:000401">
    <property type="entry name" value="serine/threonine-protein kinase haspin"/>
    <property type="match status" value="1"/>
</dbReference>
<comment type="subcellular location">
    <subcellularLocation>
        <location evidence="4">Chromosome</location>
    </subcellularLocation>
    <subcellularLocation>
        <location evidence="3">Cytoplasm</location>
        <location evidence="3">Cytoskeleton</location>
        <location evidence="3">Spindle</location>
    </subcellularLocation>
    <subcellularLocation>
        <location evidence="2">Nucleus</location>
    </subcellularLocation>
</comment>
<keyword evidence="9" id="KW-0597">Phosphoprotein</keyword>
<keyword evidence="14" id="KW-0206">Cytoskeleton</keyword>
<evidence type="ECO:0000256" key="11">
    <source>
        <dbReference type="ARBA" id="ARBA00022741"/>
    </source>
</evidence>
<evidence type="ECO:0000256" key="1">
    <source>
        <dbReference type="ARBA" id="ARBA00001946"/>
    </source>
</evidence>
<feature type="compositionally biased region" description="Polar residues" evidence="22">
    <location>
        <begin position="328"/>
        <end position="338"/>
    </location>
</feature>
<evidence type="ECO:0000256" key="4">
    <source>
        <dbReference type="ARBA" id="ARBA00004286"/>
    </source>
</evidence>
<accession>A0A3P8V3Z5</accession>
<evidence type="ECO:0000256" key="5">
    <source>
        <dbReference type="ARBA" id="ARBA00012513"/>
    </source>
</evidence>
<reference evidence="24 25" key="1">
    <citation type="journal article" date="2014" name="Nat. Genet.">
        <title>Whole-genome sequence of a flatfish provides insights into ZW sex chromosome evolution and adaptation to a benthic lifestyle.</title>
        <authorList>
            <person name="Chen S."/>
            <person name="Zhang G."/>
            <person name="Shao C."/>
            <person name="Huang Q."/>
            <person name="Liu G."/>
            <person name="Zhang P."/>
            <person name="Song W."/>
            <person name="An N."/>
            <person name="Chalopin D."/>
            <person name="Volff J.N."/>
            <person name="Hong Y."/>
            <person name="Li Q."/>
            <person name="Sha Z."/>
            <person name="Zhou H."/>
            <person name="Xie M."/>
            <person name="Yu Q."/>
            <person name="Liu Y."/>
            <person name="Xiang H."/>
            <person name="Wang N."/>
            <person name="Wu K."/>
            <person name="Yang C."/>
            <person name="Zhou Q."/>
            <person name="Liao X."/>
            <person name="Yang L."/>
            <person name="Hu Q."/>
            <person name="Zhang J."/>
            <person name="Meng L."/>
            <person name="Jin L."/>
            <person name="Tian Y."/>
            <person name="Lian J."/>
            <person name="Yang J."/>
            <person name="Miao G."/>
            <person name="Liu S."/>
            <person name="Liang Z."/>
            <person name="Yan F."/>
            <person name="Li Y."/>
            <person name="Sun B."/>
            <person name="Zhang H."/>
            <person name="Zhang J."/>
            <person name="Zhu Y."/>
            <person name="Du M."/>
            <person name="Zhao Y."/>
            <person name="Schartl M."/>
            <person name="Tang Q."/>
            <person name="Wang J."/>
        </authorList>
    </citation>
    <scope>NUCLEOTIDE SEQUENCE</scope>
</reference>
<dbReference type="InParanoid" id="A0A3P8V3Z5"/>
<dbReference type="GeneID" id="103383691"/>
<feature type="compositionally biased region" description="Basic and acidic residues" evidence="22">
    <location>
        <begin position="180"/>
        <end position="190"/>
    </location>
</feature>
<evidence type="ECO:0000313" key="25">
    <source>
        <dbReference type="Proteomes" id="UP000265120"/>
    </source>
</evidence>
<feature type="compositionally biased region" description="Low complexity" evidence="22">
    <location>
        <begin position="721"/>
        <end position="732"/>
    </location>
</feature>
<dbReference type="OMA" id="QSAKTEC"/>
<keyword evidence="10" id="KW-0808">Transferase</keyword>
<dbReference type="GO" id="GO:0005737">
    <property type="term" value="C:cytoplasm"/>
    <property type="evidence" value="ECO:0007669"/>
    <property type="project" value="TreeGrafter"/>
</dbReference>
<evidence type="ECO:0000256" key="18">
    <source>
        <dbReference type="ARBA" id="ARBA00053811"/>
    </source>
</evidence>
<comment type="catalytic activity">
    <reaction evidence="17">
        <text>L-seryl-[protein] + ATP = O-phospho-L-seryl-[protein] + ADP + H(+)</text>
        <dbReference type="Rhea" id="RHEA:17989"/>
        <dbReference type="Rhea" id="RHEA-COMP:9863"/>
        <dbReference type="Rhea" id="RHEA-COMP:11604"/>
        <dbReference type="ChEBI" id="CHEBI:15378"/>
        <dbReference type="ChEBI" id="CHEBI:29999"/>
        <dbReference type="ChEBI" id="CHEBI:30616"/>
        <dbReference type="ChEBI" id="CHEBI:83421"/>
        <dbReference type="ChEBI" id="CHEBI:456216"/>
        <dbReference type="EC" id="2.7.11.1"/>
    </reaction>
</comment>
<evidence type="ECO:0000256" key="7">
    <source>
        <dbReference type="ARBA" id="ARBA00022490"/>
    </source>
</evidence>
<feature type="binding site" evidence="21">
    <location>
        <position position="967"/>
    </location>
    <ligand>
        <name>ATP</name>
        <dbReference type="ChEBI" id="CHEBI:30616"/>
    </ligand>
</feature>
<evidence type="ECO:0000256" key="9">
    <source>
        <dbReference type="ARBA" id="ARBA00022553"/>
    </source>
</evidence>
<keyword evidence="11 21" id="KW-0547">Nucleotide-binding</keyword>
<dbReference type="InterPro" id="IPR000719">
    <property type="entry name" value="Prot_kinase_dom"/>
</dbReference>
<name>A0A3P8V3Z5_CYNSE</name>
<dbReference type="RefSeq" id="XP_008315156.1">
    <property type="nucleotide sequence ID" value="XM_008316934.3"/>
</dbReference>
<dbReference type="InterPro" id="IPR017441">
    <property type="entry name" value="Protein_kinase_ATP_BS"/>
</dbReference>
<dbReference type="GO" id="GO:0072354">
    <property type="term" value="F:histone H3T3 kinase activity"/>
    <property type="evidence" value="ECO:0007669"/>
    <property type="project" value="TreeGrafter"/>
</dbReference>
<keyword evidence="7" id="KW-0963">Cytoplasm</keyword>
<evidence type="ECO:0000256" key="17">
    <source>
        <dbReference type="ARBA" id="ARBA00048679"/>
    </source>
</evidence>
<feature type="region of interest" description="Disordered" evidence="22">
    <location>
        <begin position="133"/>
        <end position="190"/>
    </location>
</feature>
<sequence>MEPAKSVFLRTYGKQMRRISAWISPKDHKKAFDSSLSTEDDISVFEPPARPARKREKRTSVACRKLARPAKKKALLCLREKSFDEENVISPPPHPEAAQQSKATRRKKKTCNRASVLNAKRKAVLQVIENISDEENISPSPPRPQLAQQSKTTGKSQPESSRGVLSKRTKRGSTVNAKINNKETSFEKKKPSDVHFDGRFVTCRNHQTETVAKSTIPKAIESIFNSSDDFTSRQYDHVRTTQTSTTTRQRIPSSFLVSTVEKSKTSTGITSFANDPPQEISLNESGQNRLRKFTDNPIFCSTPSAGSLCSRPAFKSFSIIDKSVTPPSSVLSPFQVQQDSHKQPVSPPILSTSIGLKSSPGEQAPPLPHYKELSCDLFMDYKSTNQKSSSSGEDKNYREDIKINNDETLPSVIIVSIDSESSSDHVSAAKKEKCLTNHCTVQLQRLETLNVTLGQTIYSTCLGLSGHSPLSSSAKHIQTASFYSTVFMPNTNTGGNSELLNDIESVGQAALPKDHSASEESMQSAACHRDTSVNSVTSPQIPASSLNTVSTEVLTVQLEDKWLLKKCSVPLKRLDFSELAFGHLNGKEAHLSHNDRSVEPDVDESHYDTLDPNNTQSLSCSNEESKVMSLSPSVVLITNSQKTEEASAGLTAILKESCISRQFKVDLKRLSLSQLKGDTKKKADKLVSKSAGDEQSSHQSDSDHDRHKDVSINIKRKILRSTSSEDNTSSDSKMTKIPCDVLPKRRKTSSGPKEKKRKGMSKDRSGTTRKACVSGLSVSRWKNNSSISKRPWGGNTSTMDCSMNELISIKYKPKDCGIMNFSTPARTNQHNISSLLANLTPNTNTWSRLKAALSVHRKVLLSPMNLHLSDTQRTTVADVSLDLFATPLKSLLPKAPQSQQKQKSMLCGDTDLSDAEKVYSECSQEQPLAWEDCILPHRMNHCVKIGEGTFGEVFSTINEFGDKVALKVIPIEGTEKVNGEDQKTFGEILHEIIISKELSCLKDKKNNQTHGFIGLHDLHCVQGCYPRHFLNAWDKFDQKRGSENDRPDFFENDQLFLILEFEFGGVDLENSNGTLASLGVAKSILHQVTAALAVAEQELHFEHRDLHWGNILVKATKQKTGSFMLNGEAHSVETQGVLVRIIDNSLSRLEIDNLTVSCDISHDEELFMGQGDYQFEIYRLMRQENGNNWSDYHPHTNVLWLHYLCSKLLSMKYKRGVRGVKEVRVELTNLYDNILDYSSATEVLRNCPLFQ</sequence>
<dbReference type="PROSITE" id="PS50011">
    <property type="entry name" value="PROTEIN_KINASE_DOM"/>
    <property type="match status" value="1"/>
</dbReference>
<dbReference type="GO" id="GO:0005819">
    <property type="term" value="C:spindle"/>
    <property type="evidence" value="ECO:0007669"/>
    <property type="project" value="UniProtKB-SubCell"/>
</dbReference>
<evidence type="ECO:0000256" key="3">
    <source>
        <dbReference type="ARBA" id="ARBA00004186"/>
    </source>
</evidence>
<keyword evidence="25" id="KW-1185">Reference proteome</keyword>
<evidence type="ECO:0000256" key="14">
    <source>
        <dbReference type="ARBA" id="ARBA00023212"/>
    </source>
</evidence>
<dbReference type="GO" id="GO:0051276">
    <property type="term" value="P:chromosome organization"/>
    <property type="evidence" value="ECO:0007669"/>
    <property type="project" value="UniProtKB-ARBA"/>
</dbReference>
<proteinExistence type="predicted"/>
<dbReference type="FunFam" id="3.30.200.20:FF:000409">
    <property type="entry name" value="serine/threonine-protein kinase haspin"/>
    <property type="match status" value="1"/>
</dbReference>
<dbReference type="OrthoDB" id="21018at2759"/>
<dbReference type="KEGG" id="csem:103383691"/>
<evidence type="ECO:0000256" key="13">
    <source>
        <dbReference type="ARBA" id="ARBA00022840"/>
    </source>
</evidence>
<dbReference type="GO" id="GO:0000278">
    <property type="term" value="P:mitotic cell cycle"/>
    <property type="evidence" value="ECO:0007669"/>
    <property type="project" value="TreeGrafter"/>
</dbReference>
<dbReference type="GO" id="GO:0035556">
    <property type="term" value="P:intracellular signal transduction"/>
    <property type="evidence" value="ECO:0007669"/>
    <property type="project" value="TreeGrafter"/>
</dbReference>
<evidence type="ECO:0000256" key="10">
    <source>
        <dbReference type="ARBA" id="ARBA00022679"/>
    </source>
</evidence>
<evidence type="ECO:0000256" key="15">
    <source>
        <dbReference type="ARBA" id="ARBA00023242"/>
    </source>
</evidence>
<dbReference type="PANTHER" id="PTHR24419:SF18">
    <property type="entry name" value="SERINE_THREONINE-PROTEIN KINASE HASPIN"/>
    <property type="match status" value="1"/>
</dbReference>
<feature type="compositionally biased region" description="Basic and acidic residues" evidence="22">
    <location>
        <begin position="592"/>
        <end position="609"/>
    </location>
</feature>
<dbReference type="AlphaFoldDB" id="A0A3P8V3Z5"/>
<feature type="domain" description="Protein kinase" evidence="23">
    <location>
        <begin position="939"/>
        <end position="1251"/>
    </location>
</feature>
<comment type="catalytic activity">
    <reaction evidence="16">
        <text>L-threonyl-[protein] + ATP = O-phospho-L-threonyl-[protein] + ADP + H(+)</text>
        <dbReference type="Rhea" id="RHEA:46608"/>
        <dbReference type="Rhea" id="RHEA-COMP:11060"/>
        <dbReference type="Rhea" id="RHEA-COMP:11605"/>
        <dbReference type="ChEBI" id="CHEBI:15378"/>
        <dbReference type="ChEBI" id="CHEBI:30013"/>
        <dbReference type="ChEBI" id="CHEBI:30616"/>
        <dbReference type="ChEBI" id="CHEBI:61977"/>
        <dbReference type="ChEBI" id="CHEBI:456216"/>
        <dbReference type="EC" id="2.7.11.1"/>
    </reaction>
</comment>
<reference evidence="24" key="3">
    <citation type="submission" date="2025-09" db="UniProtKB">
        <authorList>
            <consortium name="Ensembl"/>
        </authorList>
    </citation>
    <scope>IDENTIFICATION</scope>
</reference>
<dbReference type="GO" id="GO:0005694">
    <property type="term" value="C:chromosome"/>
    <property type="evidence" value="ECO:0007669"/>
    <property type="project" value="UniProtKB-SubCell"/>
</dbReference>
<feature type="region of interest" description="Disordered" evidence="22">
    <location>
        <begin position="512"/>
        <end position="539"/>
    </location>
</feature>
<dbReference type="PANTHER" id="PTHR24419">
    <property type="entry name" value="INTERLEUKIN-1 RECEPTOR-ASSOCIATED KINASE"/>
    <property type="match status" value="1"/>
</dbReference>
<feature type="region of interest" description="Disordered" evidence="22">
    <location>
        <begin position="676"/>
        <end position="775"/>
    </location>
</feature>
<keyword evidence="15" id="KW-0539">Nucleus</keyword>
<dbReference type="CTD" id="83903"/>
<keyword evidence="6" id="KW-0158">Chromosome</keyword>
<feature type="region of interest" description="Disordered" evidence="22">
    <location>
        <begin position="592"/>
        <end position="624"/>
    </location>
</feature>
<comment type="cofactor">
    <cofactor evidence="1">
        <name>Mg(2+)</name>
        <dbReference type="ChEBI" id="CHEBI:18420"/>
    </cofactor>
</comment>
<dbReference type="Gene3D" id="1.10.510.10">
    <property type="entry name" value="Transferase(Phosphotransferase) domain 1"/>
    <property type="match status" value="1"/>
</dbReference>
<evidence type="ECO:0000259" key="23">
    <source>
        <dbReference type="PROSITE" id="PS50011"/>
    </source>
</evidence>
<dbReference type="Pfam" id="PF12330">
    <property type="entry name" value="Haspin_kinase"/>
    <property type="match status" value="1"/>
</dbReference>
<dbReference type="SUPFAM" id="SSF56112">
    <property type="entry name" value="Protein kinase-like (PK-like)"/>
    <property type="match status" value="1"/>
</dbReference>
<dbReference type="GO" id="GO:1901991">
    <property type="term" value="P:negative regulation of mitotic cell cycle phase transition"/>
    <property type="evidence" value="ECO:0007669"/>
    <property type="project" value="UniProtKB-ARBA"/>
</dbReference>
<evidence type="ECO:0000256" key="2">
    <source>
        <dbReference type="ARBA" id="ARBA00004123"/>
    </source>
</evidence>
<feature type="compositionally biased region" description="Basic and acidic residues" evidence="22">
    <location>
        <begin position="677"/>
        <end position="710"/>
    </location>
</feature>
<evidence type="ECO:0000313" key="24">
    <source>
        <dbReference type="Ensembl" id="ENSCSEP00000007115.1"/>
    </source>
</evidence>
<feature type="compositionally biased region" description="Polar residues" evidence="22">
    <location>
        <begin position="146"/>
        <end position="160"/>
    </location>
</feature>
<dbReference type="SMART" id="SM01331">
    <property type="entry name" value="DUF3635"/>
    <property type="match status" value="1"/>
</dbReference>
<dbReference type="InterPro" id="IPR011009">
    <property type="entry name" value="Kinase-like_dom_sf"/>
</dbReference>
<evidence type="ECO:0000256" key="16">
    <source>
        <dbReference type="ARBA" id="ARBA00047899"/>
    </source>
</evidence>
<evidence type="ECO:0000256" key="12">
    <source>
        <dbReference type="ARBA" id="ARBA00022777"/>
    </source>
</evidence>
<dbReference type="InterPro" id="IPR024604">
    <property type="entry name" value="GSG2_C"/>
</dbReference>
<evidence type="ECO:0000256" key="6">
    <source>
        <dbReference type="ARBA" id="ARBA00022454"/>
    </source>
</evidence>
<dbReference type="PROSITE" id="PS00107">
    <property type="entry name" value="PROTEIN_KINASE_ATP"/>
    <property type="match status" value="1"/>
</dbReference>
<dbReference type="Ensembl" id="ENSCSET00000007191.1">
    <property type="protein sequence ID" value="ENSCSEP00000007115.1"/>
    <property type="gene ID" value="ENSCSEG00000004596.1"/>
</dbReference>
<organism evidence="24 25">
    <name type="scientific">Cynoglossus semilaevis</name>
    <name type="common">Tongue sole</name>
    <dbReference type="NCBI Taxonomy" id="244447"/>
    <lineage>
        <taxon>Eukaryota</taxon>
        <taxon>Metazoa</taxon>
        <taxon>Chordata</taxon>
        <taxon>Craniata</taxon>
        <taxon>Vertebrata</taxon>
        <taxon>Euteleostomi</taxon>
        <taxon>Actinopterygii</taxon>
        <taxon>Neopterygii</taxon>
        <taxon>Teleostei</taxon>
        <taxon>Neoteleostei</taxon>
        <taxon>Acanthomorphata</taxon>
        <taxon>Carangaria</taxon>
        <taxon>Pleuronectiformes</taxon>
        <taxon>Pleuronectoidei</taxon>
        <taxon>Cynoglossidae</taxon>
        <taxon>Cynoglossinae</taxon>
        <taxon>Cynoglossus</taxon>
    </lineage>
</organism>
<evidence type="ECO:0000256" key="21">
    <source>
        <dbReference type="PROSITE-ProRule" id="PRU10141"/>
    </source>
</evidence>
<evidence type="ECO:0000256" key="8">
    <source>
        <dbReference type="ARBA" id="ARBA00022527"/>
    </source>
</evidence>
<dbReference type="EC" id="2.7.11.1" evidence="5"/>
<feature type="compositionally biased region" description="Basic residues" evidence="22">
    <location>
        <begin position="744"/>
        <end position="759"/>
    </location>
</feature>
<dbReference type="GO" id="GO:0005524">
    <property type="term" value="F:ATP binding"/>
    <property type="evidence" value="ECO:0007669"/>
    <property type="project" value="UniProtKB-UniRule"/>
</dbReference>
<dbReference type="STRING" id="244447.ENSCSEP00000007115"/>
<dbReference type="SMART" id="SM00220">
    <property type="entry name" value="S_TKc"/>
    <property type="match status" value="1"/>
</dbReference>